<dbReference type="SUPFAM" id="SSF52402">
    <property type="entry name" value="Adenine nucleotide alpha hydrolases-like"/>
    <property type="match status" value="1"/>
</dbReference>
<dbReference type="Gene3D" id="3.40.50.620">
    <property type="entry name" value="HUPs"/>
    <property type="match status" value="1"/>
</dbReference>
<comment type="caution">
    <text evidence="2">The sequence shown here is derived from an EMBL/GenBank/DDBJ whole genome shotgun (WGS) entry which is preliminary data.</text>
</comment>
<feature type="domain" description="Diphthamide synthase" evidence="1">
    <location>
        <begin position="1"/>
        <end position="189"/>
    </location>
</feature>
<dbReference type="Gene3D" id="3.90.1490.10">
    <property type="entry name" value="putative n-type atp pyrophosphatase, domain 2"/>
    <property type="match status" value="1"/>
</dbReference>
<evidence type="ECO:0000313" key="2">
    <source>
        <dbReference type="EMBL" id="NYG33899.1"/>
    </source>
</evidence>
<evidence type="ECO:0000313" key="3">
    <source>
        <dbReference type="Proteomes" id="UP000518288"/>
    </source>
</evidence>
<accession>A0A7Y9UCT1</accession>
<reference evidence="2 3" key="1">
    <citation type="submission" date="2020-07" db="EMBL/GenBank/DDBJ databases">
        <title>Genomic Encyclopedia of Archaeal and Bacterial Type Strains, Phase II (KMG-II): from individual species to whole genera.</title>
        <authorList>
            <person name="Goeker M."/>
        </authorList>
    </citation>
    <scope>NUCLEOTIDE SEQUENCE [LARGE SCALE GENOMIC DNA]</scope>
    <source>
        <strain evidence="2 3">DSM 21226</strain>
    </source>
</reference>
<dbReference type="AlphaFoldDB" id="A0A7Y9UCT1"/>
<evidence type="ECO:0000259" key="1">
    <source>
        <dbReference type="Pfam" id="PF01902"/>
    </source>
</evidence>
<name>A0A7Y9UCT1_9BURK</name>
<dbReference type="EMBL" id="JACCFH010000001">
    <property type="protein sequence ID" value="NYG33899.1"/>
    <property type="molecule type" value="Genomic_DNA"/>
</dbReference>
<dbReference type="Proteomes" id="UP000518288">
    <property type="component" value="Unassembled WGS sequence"/>
</dbReference>
<dbReference type="InterPro" id="IPR002761">
    <property type="entry name" value="Diphthami_syn_dom"/>
</dbReference>
<sequence length="227" mass="24169">MKTAISWSAGKDSCLALLRAREAGHDVQTFLTMCEADGFSKSHALAPEVVAAQVAAFGGVWRAVAVPEGVPGAYAMCFDAALQSLHDSGHTHVVFGDIDLQAHRDWLEPACERAGLQAVFPLWGLSRAALAREILDRGIRARLVCVDTGRLDARFCGRDYDAALLAELPQGVCVCGEDGEFHTVVVDAPGMAAPLALVSGGTRTVFARPPMRPTTLVFDELRLADAP</sequence>
<gene>
    <name evidence="2" type="ORF">BDD16_002885</name>
</gene>
<proteinExistence type="predicted"/>
<organism evidence="2 3">
    <name type="scientific">Sphaerotilus montanus</name>
    <dbReference type="NCBI Taxonomy" id="522889"/>
    <lineage>
        <taxon>Bacteria</taxon>
        <taxon>Pseudomonadati</taxon>
        <taxon>Pseudomonadota</taxon>
        <taxon>Betaproteobacteria</taxon>
        <taxon>Burkholderiales</taxon>
        <taxon>Sphaerotilaceae</taxon>
        <taxon>Sphaerotilus</taxon>
    </lineage>
</organism>
<dbReference type="RefSeq" id="WP_218897819.1">
    <property type="nucleotide sequence ID" value="NZ_JACCFH010000001.1"/>
</dbReference>
<dbReference type="Pfam" id="PF01902">
    <property type="entry name" value="Diphthami_syn_2"/>
    <property type="match status" value="1"/>
</dbReference>
<protein>
    <submittedName>
        <fullName evidence="2">Uncharacterized protein (TIGR00290 family)</fullName>
    </submittedName>
</protein>
<keyword evidence="3" id="KW-1185">Reference proteome</keyword>
<dbReference type="CDD" id="cd01994">
    <property type="entry name" value="AANH_PF0828-like"/>
    <property type="match status" value="1"/>
</dbReference>
<dbReference type="InterPro" id="IPR014729">
    <property type="entry name" value="Rossmann-like_a/b/a_fold"/>
</dbReference>